<dbReference type="SUPFAM" id="SSF51735">
    <property type="entry name" value="NAD(P)-binding Rossmann-fold domains"/>
    <property type="match status" value="1"/>
</dbReference>
<dbReference type="InterPro" id="IPR036291">
    <property type="entry name" value="NAD(P)-bd_dom_sf"/>
</dbReference>
<dbReference type="NCBIfam" id="NF004846">
    <property type="entry name" value="PRK06197.1"/>
    <property type="match status" value="1"/>
</dbReference>
<name>A0ABN6UZB0_9BACT</name>
<evidence type="ECO:0000256" key="1">
    <source>
        <dbReference type="ARBA" id="ARBA00023002"/>
    </source>
</evidence>
<dbReference type="Proteomes" id="UP001242010">
    <property type="component" value="Chromosome"/>
</dbReference>
<keyword evidence="3" id="KW-1185">Reference proteome</keyword>
<evidence type="ECO:0000313" key="3">
    <source>
        <dbReference type="Proteomes" id="UP001242010"/>
    </source>
</evidence>
<dbReference type="Gene3D" id="3.40.50.720">
    <property type="entry name" value="NAD(P)-binding Rossmann-like Domain"/>
    <property type="match status" value="1"/>
</dbReference>
<reference evidence="3" key="1">
    <citation type="journal article" date="2023" name="Int. J. Syst. Evol. Microbiol.">
        <title>Mesoterricola silvestris gen. nov., sp. nov., Mesoterricola sediminis sp. nov., Geothrix oryzae sp. nov., Geothrix edaphica sp. nov., Geothrix rubra sp. nov., and Geothrix limicola sp. nov., six novel members of Acidobacteriota isolated from soils.</title>
        <authorList>
            <person name="Itoh H."/>
            <person name="Sugisawa Y."/>
            <person name="Mise K."/>
            <person name="Xu Z."/>
            <person name="Kuniyasu M."/>
            <person name="Ushijima N."/>
            <person name="Kawano K."/>
            <person name="Kobayashi E."/>
            <person name="Shiratori Y."/>
            <person name="Masuda Y."/>
            <person name="Senoo K."/>
        </authorList>
    </citation>
    <scope>NUCLEOTIDE SEQUENCE [LARGE SCALE GENOMIC DNA]</scope>
    <source>
        <strain evidence="3">Red222</strain>
    </source>
</reference>
<dbReference type="PANTHER" id="PTHR43157">
    <property type="entry name" value="PHOSPHATIDYLINOSITOL-GLYCAN BIOSYNTHESIS CLASS F PROTEIN-RELATED"/>
    <property type="match status" value="1"/>
</dbReference>
<dbReference type="PRINTS" id="PR00081">
    <property type="entry name" value="GDHRDH"/>
</dbReference>
<evidence type="ECO:0000313" key="2">
    <source>
        <dbReference type="EMBL" id="BDU70401.1"/>
    </source>
</evidence>
<dbReference type="PANTHER" id="PTHR43157:SF31">
    <property type="entry name" value="PHOSPHATIDYLINOSITOL-GLYCAN BIOSYNTHESIS CLASS F PROTEIN"/>
    <property type="match status" value="1"/>
</dbReference>
<accession>A0ABN6UZB0</accession>
<dbReference type="InterPro" id="IPR002347">
    <property type="entry name" value="SDR_fam"/>
</dbReference>
<protein>
    <submittedName>
        <fullName evidence="2">Short-chain dehydrogenase</fullName>
    </submittedName>
</protein>
<keyword evidence="1" id="KW-0560">Oxidoreductase</keyword>
<sequence length="305" mass="33121">MTREDWNWSQVPDQTGRVAVVTGATSGTGYETARMLAACRATVILACRNLPKAEAAARHIVALHPGARVEIQALDLASLASVRKAATEILARFDRLDLLLNNAGVMVPPYGKTEDGFETQIGTNHFGPFALTGLLMGRLMATPGSRVVTMSSGAHRAGRIYADDMHFEGGYRAWAAYGQSKLANLLFTYELQRRLAAAGSGTRSMAAHPGWARTELQRHAGWIRGLRALGLEALLSQDAFGGAQPLLRAATDPTVKGGEYFGPSRFRELKGAPVRVQSNALSRDEGLQRWMWRRSEQSTGVVYPV</sequence>
<proteinExistence type="predicted"/>
<dbReference type="Pfam" id="PF00106">
    <property type="entry name" value="adh_short"/>
    <property type="match status" value="1"/>
</dbReference>
<gene>
    <name evidence="2" type="ORF">GETHOR_25020</name>
</gene>
<dbReference type="EMBL" id="AP027079">
    <property type="protein sequence ID" value="BDU70401.1"/>
    <property type="molecule type" value="Genomic_DNA"/>
</dbReference>
<dbReference type="RefSeq" id="WP_286354119.1">
    <property type="nucleotide sequence ID" value="NZ_AP027079.1"/>
</dbReference>
<organism evidence="2 3">
    <name type="scientific">Geothrix oryzae</name>
    <dbReference type="NCBI Taxonomy" id="2927975"/>
    <lineage>
        <taxon>Bacteria</taxon>
        <taxon>Pseudomonadati</taxon>
        <taxon>Acidobacteriota</taxon>
        <taxon>Holophagae</taxon>
        <taxon>Holophagales</taxon>
        <taxon>Holophagaceae</taxon>
        <taxon>Geothrix</taxon>
    </lineage>
</organism>
<dbReference type="CDD" id="cd05327">
    <property type="entry name" value="retinol-DH_like_SDR_c_like"/>
    <property type="match status" value="1"/>
</dbReference>